<comment type="caution">
    <text evidence="3">The sequence shown here is derived from an EMBL/GenBank/DDBJ whole genome shotgun (WGS) entry which is preliminary data.</text>
</comment>
<protein>
    <recommendedName>
        <fullName evidence="2">Myb/SANT-like domain-containing protein</fullName>
    </recommendedName>
</protein>
<dbReference type="InterPro" id="IPR024752">
    <property type="entry name" value="Myb/SANT-like_dom"/>
</dbReference>
<feature type="domain" description="Myb/SANT-like" evidence="2">
    <location>
        <begin position="28"/>
        <end position="112"/>
    </location>
</feature>
<feature type="compositionally biased region" description="Pro residues" evidence="1">
    <location>
        <begin position="511"/>
        <end position="529"/>
    </location>
</feature>
<dbReference type="PANTHER" id="PTHR33472:SF28">
    <property type="entry name" value="BROMO AND FHA DOMAIN-CONTAINING PROTEIN DDB_G0267958"/>
    <property type="match status" value="1"/>
</dbReference>
<evidence type="ECO:0000259" key="2">
    <source>
        <dbReference type="Pfam" id="PF12776"/>
    </source>
</evidence>
<accession>A0ABR0L1F4</accession>
<dbReference type="Pfam" id="PF12776">
    <property type="entry name" value="Myb_DNA-bind_3"/>
    <property type="match status" value="1"/>
</dbReference>
<organism evidence="3 4">
    <name type="scientific">Rachicladosporium monterosium</name>
    <dbReference type="NCBI Taxonomy" id="1507873"/>
    <lineage>
        <taxon>Eukaryota</taxon>
        <taxon>Fungi</taxon>
        <taxon>Dikarya</taxon>
        <taxon>Ascomycota</taxon>
        <taxon>Pezizomycotina</taxon>
        <taxon>Dothideomycetes</taxon>
        <taxon>Dothideomycetidae</taxon>
        <taxon>Cladosporiales</taxon>
        <taxon>Cladosporiaceae</taxon>
        <taxon>Rachicladosporium</taxon>
    </lineage>
</organism>
<feature type="compositionally biased region" description="Acidic residues" evidence="1">
    <location>
        <begin position="189"/>
        <end position="223"/>
    </location>
</feature>
<evidence type="ECO:0000313" key="3">
    <source>
        <dbReference type="EMBL" id="KAK5141968.1"/>
    </source>
</evidence>
<proteinExistence type="predicted"/>
<feature type="region of interest" description="Disordered" evidence="1">
    <location>
        <begin position="1"/>
        <end position="24"/>
    </location>
</feature>
<feature type="compositionally biased region" description="Low complexity" evidence="1">
    <location>
        <begin position="467"/>
        <end position="498"/>
    </location>
</feature>
<name>A0ABR0L1F4_9PEZI</name>
<feature type="compositionally biased region" description="Polar residues" evidence="1">
    <location>
        <begin position="564"/>
        <end position="573"/>
    </location>
</feature>
<gene>
    <name evidence="3" type="ORF">LTR32_005590</name>
</gene>
<sequence length="916" mass="100134">MPSTKRPATTSPTPPPKRRALPSKWRYHPSSTDHLLNLCIRRADTRNRLGTETASRAFSENEWRAITSHLNTEFTTRFEWTQCRSKFLELRGLWEVWLALYKRVVDKWAPNTWKGGRRIRGRWISRVGDTPKNTVQLGEVYFEAFEGVEKVGHERLKEQYGRLVRLFGEDLAFGRYAYFVDEVSLTGSEGEDGGDAEEMGSCEEDGEDVEEGSVGEDDGEIVEESTRSERDGDDLGGNPDIEDDGVDLEESSSREGDGKAHKQQSMARVGTAIGAQRTATGRLSRSRKAIAARREEKWCEEIKKLTAAVLEEPKSTITTAIERCKPLLAVQQLTPDDQDDLFQALAQSTNADIIVELPKEDLVWYAEELLLEVKQSPRAALNRCSKLAAFKELQPSDRNLLYAAVMQPPRAKTIAALSDTDLAAFLEELLVSLKQAAAAKSCSVAGFPEDRRGRDPALAPVPLYQQHAPHQQHSPHQQLPPNQQQLPHPAHQQYQQHPQQPPRPLHQQHPQQPPLQQPQQHPPHQPYTPHPNGVYAHHQRPEEYQGGPLQRLQQAPSPPLVPGASTNQSSSTAPPHHPYQQYQPSCSDSDRAARKRQSVTHLASSASACASADARARQEVRSCHSPEAVAARDQDRTNNPVHELPMAVKDPASGPRTTTTVSAALARCEMLAAVRELSPEDRVKLYTVVAQPPMPDLIIALPYRDLAPYVETLVNWAKQAPQEAILPPASRGGGSKSDLSGTGRVAVTRCSSLAAVRALSRGDHVLLITAVGQPPHSGLVAALSDADLVEYTKALLNSLKQAPAARESFAGGPPEIQLKGGSTATAAAVPAAAIAPIPEGRAGVDTAILPLARAMAQGERPSLSLLGYGWTAQPWARELTDYLWGQFYKDMACGTVGTGSLSAPAVEAGAVSWRAA</sequence>
<feature type="region of interest" description="Disordered" evidence="1">
    <location>
        <begin position="187"/>
        <end position="286"/>
    </location>
</feature>
<feature type="region of interest" description="Disordered" evidence="1">
    <location>
        <begin position="467"/>
        <end position="597"/>
    </location>
</feature>
<evidence type="ECO:0000256" key="1">
    <source>
        <dbReference type="SAM" id="MobiDB-lite"/>
    </source>
</evidence>
<keyword evidence="4" id="KW-1185">Reference proteome</keyword>
<feature type="region of interest" description="Disordered" evidence="1">
    <location>
        <begin position="624"/>
        <end position="658"/>
    </location>
</feature>
<evidence type="ECO:0000313" key="4">
    <source>
        <dbReference type="Proteomes" id="UP001308179"/>
    </source>
</evidence>
<dbReference type="Proteomes" id="UP001308179">
    <property type="component" value="Unassembled WGS sequence"/>
</dbReference>
<reference evidence="3 4" key="1">
    <citation type="submission" date="2023-08" db="EMBL/GenBank/DDBJ databases">
        <title>Black Yeasts Isolated from many extreme environments.</title>
        <authorList>
            <person name="Coleine C."/>
            <person name="Stajich J.E."/>
            <person name="Selbmann L."/>
        </authorList>
    </citation>
    <scope>NUCLEOTIDE SEQUENCE [LARGE SCALE GENOMIC DNA]</scope>
    <source>
        <strain evidence="3 4">CCFEE 5386</strain>
    </source>
</reference>
<feature type="compositionally biased region" description="Polar residues" evidence="1">
    <location>
        <begin position="1"/>
        <end position="11"/>
    </location>
</feature>
<dbReference type="EMBL" id="JAVRRR010000497">
    <property type="protein sequence ID" value="KAK5141968.1"/>
    <property type="molecule type" value="Genomic_DNA"/>
</dbReference>
<feature type="compositionally biased region" description="Basic and acidic residues" evidence="1">
    <location>
        <begin position="251"/>
        <end position="260"/>
    </location>
</feature>
<feature type="compositionally biased region" description="Basic and acidic residues" evidence="1">
    <location>
        <begin position="624"/>
        <end position="636"/>
    </location>
</feature>
<feature type="compositionally biased region" description="Acidic residues" evidence="1">
    <location>
        <begin position="240"/>
        <end position="250"/>
    </location>
</feature>
<dbReference type="PANTHER" id="PTHR33472">
    <property type="entry name" value="OS01G0106600 PROTEIN"/>
    <property type="match status" value="1"/>
</dbReference>